<keyword evidence="6 8" id="KW-0139">CF(1)</keyword>
<evidence type="ECO:0000256" key="8">
    <source>
        <dbReference type="HAMAP-Rule" id="MF_01416"/>
    </source>
</evidence>
<dbReference type="PANTHER" id="PTHR11910">
    <property type="entry name" value="ATP SYNTHASE DELTA CHAIN"/>
    <property type="match status" value="1"/>
</dbReference>
<dbReference type="PROSITE" id="PS00389">
    <property type="entry name" value="ATPASE_DELTA"/>
    <property type="match status" value="1"/>
</dbReference>
<evidence type="ECO:0000256" key="1">
    <source>
        <dbReference type="ARBA" id="ARBA00004370"/>
    </source>
</evidence>
<comment type="similarity">
    <text evidence="8">Belongs to the ATPase delta chain family.</text>
</comment>
<dbReference type="NCBIfam" id="NF009967">
    <property type="entry name" value="PRK13430.1"/>
    <property type="match status" value="1"/>
</dbReference>
<keyword evidence="5 8" id="KW-0472">Membrane</keyword>
<dbReference type="Pfam" id="PF00213">
    <property type="entry name" value="OSCP"/>
    <property type="match status" value="1"/>
</dbReference>
<keyword evidence="2 8" id="KW-0813">Transport</keyword>
<evidence type="ECO:0000256" key="7">
    <source>
        <dbReference type="ARBA" id="ARBA00023310"/>
    </source>
</evidence>
<evidence type="ECO:0000256" key="4">
    <source>
        <dbReference type="ARBA" id="ARBA00023065"/>
    </source>
</evidence>
<keyword evidence="8" id="KW-1003">Cell membrane</keyword>
<dbReference type="InterPro" id="IPR000711">
    <property type="entry name" value="ATPase_OSCP/dsu"/>
</dbReference>
<dbReference type="Proteomes" id="UP001300496">
    <property type="component" value="Unassembled WGS sequence"/>
</dbReference>
<evidence type="ECO:0000256" key="5">
    <source>
        <dbReference type="ARBA" id="ARBA00023136"/>
    </source>
</evidence>
<protein>
    <recommendedName>
        <fullName evidence="8">ATP synthase subunit delta</fullName>
    </recommendedName>
    <alternativeName>
        <fullName evidence="8">ATP synthase F(1) sector subunit delta</fullName>
    </alternativeName>
    <alternativeName>
        <fullName evidence="8">F-type ATPase subunit delta</fullName>
        <shortName evidence="8">F-ATPase subunit delta</shortName>
    </alternativeName>
</protein>
<keyword evidence="3 8" id="KW-0375">Hydrogen ion transport</keyword>
<dbReference type="RefSeq" id="WP_261606576.1">
    <property type="nucleotide sequence ID" value="NZ_JAODOR010000008.1"/>
</dbReference>
<dbReference type="EMBL" id="JAODOR010000008">
    <property type="protein sequence ID" value="MCT9002034.1"/>
    <property type="molecule type" value="Genomic_DNA"/>
</dbReference>
<keyword evidence="4 8" id="KW-0406">Ion transport</keyword>
<keyword evidence="10" id="KW-1185">Reference proteome</keyword>
<evidence type="ECO:0000313" key="10">
    <source>
        <dbReference type="Proteomes" id="UP001300496"/>
    </source>
</evidence>
<name>A0ABT2PC70_9MICO</name>
<dbReference type="InterPro" id="IPR020781">
    <property type="entry name" value="ATPase_OSCP/d_CS"/>
</dbReference>
<evidence type="ECO:0000256" key="6">
    <source>
        <dbReference type="ARBA" id="ARBA00023196"/>
    </source>
</evidence>
<evidence type="ECO:0000256" key="2">
    <source>
        <dbReference type="ARBA" id="ARBA00022448"/>
    </source>
</evidence>
<sequence length="262" mass="26682">MGSATTQARAAVTAALDAATGVDLDVARELFAAARALGDTPQLSGALAAAAAPVAARQKVVADVFGGSAPVTVTLLNAIAAQRWSSSADLVEGIEELAIRAASIAEPATDVAGELFEVSRTVAANPELELALGSRLGDAAAKGTLIEALLSGRAGAATVLIASSLVRQPRDRRVRALLTWAKELVAEQRGRIVGTVYSAVALSDAQLSRLGASLGQRYGGQVELNVVVDPTVVGGLRVEIGDDVIDATVSSRLGDLRQRLAG</sequence>
<accession>A0ABT2PC70</accession>
<keyword evidence="7 8" id="KW-0066">ATP synthesis</keyword>
<reference evidence="9 10" key="1">
    <citation type="journal article" date="2024" name="Int. J. Syst. Evol. Microbiol.">
        <title>Microbacterium memoriense sp. nov., a member of the Actinomycetota from marine beach sediment of the north coast of Portugal.</title>
        <authorList>
            <person name="Santos J.D.N.D."/>
            <person name="Klimek D."/>
            <person name="Calusinska M."/>
            <person name="Lobo-da-Cunha A."/>
            <person name="Catita J."/>
            <person name="Goncalves H."/>
            <person name="Gonzalez I."/>
            <person name="Lage O.M."/>
        </authorList>
    </citation>
    <scope>NUCLEOTIDE SEQUENCE [LARGE SCALE GENOMIC DNA]</scope>
    <source>
        <strain evidence="9 10">PMIC_1C1B</strain>
    </source>
</reference>
<gene>
    <name evidence="8" type="primary">atpH</name>
    <name evidence="9" type="ORF">N4R40_06605</name>
</gene>
<organism evidence="9 10">
    <name type="scientific">Microbacterium memoriense</name>
    <dbReference type="NCBI Taxonomy" id="2978350"/>
    <lineage>
        <taxon>Bacteria</taxon>
        <taxon>Bacillati</taxon>
        <taxon>Actinomycetota</taxon>
        <taxon>Actinomycetes</taxon>
        <taxon>Micrococcales</taxon>
        <taxon>Microbacteriaceae</taxon>
        <taxon>Microbacterium</taxon>
    </lineage>
</organism>
<evidence type="ECO:0000313" key="9">
    <source>
        <dbReference type="EMBL" id="MCT9002034.1"/>
    </source>
</evidence>
<comment type="caution">
    <text evidence="9">The sequence shown here is derived from an EMBL/GenBank/DDBJ whole genome shotgun (WGS) entry which is preliminary data.</text>
</comment>
<comment type="subcellular location">
    <subcellularLocation>
        <location evidence="8">Cell membrane</location>
        <topology evidence="8">Peripheral membrane protein</topology>
    </subcellularLocation>
    <subcellularLocation>
        <location evidence="1">Membrane</location>
    </subcellularLocation>
</comment>
<proteinExistence type="inferred from homology"/>
<comment type="function">
    <text evidence="8">This protein is part of the stalk that links CF(0) to CF(1). It either transmits conformational changes from CF(0) to CF(1) or is implicated in proton conduction.</text>
</comment>
<dbReference type="HAMAP" id="MF_01416">
    <property type="entry name" value="ATP_synth_delta_bact"/>
    <property type="match status" value="1"/>
</dbReference>
<evidence type="ECO:0000256" key="3">
    <source>
        <dbReference type="ARBA" id="ARBA00022781"/>
    </source>
</evidence>
<comment type="function">
    <text evidence="8">F(1)F(0) ATP synthase produces ATP from ADP in the presence of a proton or sodium gradient. F-type ATPases consist of two structural domains, F(1) containing the extramembraneous catalytic core and F(0) containing the membrane proton channel, linked together by a central stalk and a peripheral stalk. During catalysis, ATP synthesis in the catalytic domain of F(1) is coupled via a rotary mechanism of the central stalk subunits to proton translocation.</text>
</comment>